<evidence type="ECO:0000313" key="2">
    <source>
        <dbReference type="EMBL" id="AWH94435.1"/>
    </source>
</evidence>
<name>A0AAD0NM05_9ACTN</name>
<dbReference type="AlphaFoldDB" id="A0AAD0NM05"/>
<dbReference type="PANTHER" id="PTHR34853">
    <property type="match status" value="1"/>
</dbReference>
<proteinExistence type="predicted"/>
<dbReference type="SUPFAM" id="SSF53474">
    <property type="entry name" value="alpha/beta-Hydrolases"/>
    <property type="match status" value="1"/>
</dbReference>
<gene>
    <name evidence="2" type="ORF">A6048_01680</name>
</gene>
<dbReference type="Gene3D" id="1.10.260.130">
    <property type="match status" value="1"/>
</dbReference>
<dbReference type="GO" id="GO:0004806">
    <property type="term" value="F:triacylglycerol lipase activity"/>
    <property type="evidence" value="ECO:0007669"/>
    <property type="project" value="InterPro"/>
</dbReference>
<sequence length="423" mass="43086">MAGTSSTARALRRGVASALAAVVLLGTSVGLGAGSAAAQSAAPPPVPLPSADPFYTPDGPITDLAPGTVIDSRSMTYGSLERATPLASTQVLYRTTDQAGAPSATVATILRPLVPGPPRVISYHMAYDALGSQCDPSYTLTGNGTPGQAGIAEQGVIAGYLAAGFTVVVPDYEGPDLEWTIGRQSAYAALDGVRATIDHLGLPASTPVGLAGYSGGSVPTQWGAEMAPTYAPELNIVGAAAGGLPVNVAHNLPYVSGSATWAGVIPALVVSYQRAYGIDTGSFLSDYGRQLVDTVSSQCINAFAADYPGLTDAQMVRAPYTSLLDIPAVVSAIGDNVMGTTGTPRVPMLLAVGNVDGIGDSVMVTADVAGLAYEYCTRGVAVTYAQYDRLSHSEAFVPFQAQTAQFLADRFAGVAPTSNCQGT</sequence>
<accession>A0AAD0NM05</accession>
<protein>
    <submittedName>
        <fullName evidence="2">Lipase</fullName>
    </submittedName>
</protein>
<dbReference type="InterPro" id="IPR005152">
    <property type="entry name" value="Lipase_secreted"/>
</dbReference>
<dbReference type="Proteomes" id="UP000244903">
    <property type="component" value="Chromosome"/>
</dbReference>
<dbReference type="Pfam" id="PF03583">
    <property type="entry name" value="LIP"/>
    <property type="match status" value="1"/>
</dbReference>
<dbReference type="GO" id="GO:0016042">
    <property type="term" value="P:lipid catabolic process"/>
    <property type="evidence" value="ECO:0007669"/>
    <property type="project" value="InterPro"/>
</dbReference>
<feature type="region of interest" description="Disordered" evidence="1">
    <location>
        <begin position="36"/>
        <end position="55"/>
    </location>
</feature>
<reference evidence="2 3" key="1">
    <citation type="submission" date="2016-04" db="EMBL/GenBank/DDBJ databases">
        <title>Complete genome sequence of the haloalkaliphilic hydrocarbon-degrading bacterium Dietzia psychralcaliphila ILA-1T, isolated from a drain of a fish product-processing plant.</title>
        <authorList>
            <person name="Zhao J."/>
            <person name="Hu B."/>
            <person name="Geng S."/>
            <person name="Nie Y."/>
            <person name="Tang Y."/>
        </authorList>
    </citation>
    <scope>NUCLEOTIDE SEQUENCE [LARGE SCALE GENOMIC DNA]</scope>
    <source>
        <strain evidence="2 3">ILA-1</strain>
    </source>
</reference>
<dbReference type="RefSeq" id="WP_200837321.1">
    <property type="nucleotide sequence ID" value="NZ_CP015453.1"/>
</dbReference>
<dbReference type="EMBL" id="CP015453">
    <property type="protein sequence ID" value="AWH94435.1"/>
    <property type="molecule type" value="Genomic_DNA"/>
</dbReference>
<dbReference type="KEGG" id="dpc:A6048_01680"/>
<keyword evidence="3" id="KW-1185">Reference proteome</keyword>
<evidence type="ECO:0000256" key="1">
    <source>
        <dbReference type="SAM" id="MobiDB-lite"/>
    </source>
</evidence>
<evidence type="ECO:0000313" key="3">
    <source>
        <dbReference type="Proteomes" id="UP000244903"/>
    </source>
</evidence>
<dbReference type="Gene3D" id="3.40.50.1820">
    <property type="entry name" value="alpha/beta hydrolase"/>
    <property type="match status" value="1"/>
</dbReference>
<dbReference type="PANTHER" id="PTHR34853:SF1">
    <property type="entry name" value="LIPASE 5"/>
    <property type="match status" value="1"/>
</dbReference>
<dbReference type="InterPro" id="IPR029058">
    <property type="entry name" value="AB_hydrolase_fold"/>
</dbReference>
<organism evidence="2 3">
    <name type="scientific">Dietzia psychralcaliphila</name>
    <dbReference type="NCBI Taxonomy" id="139021"/>
    <lineage>
        <taxon>Bacteria</taxon>
        <taxon>Bacillati</taxon>
        <taxon>Actinomycetota</taxon>
        <taxon>Actinomycetes</taxon>
        <taxon>Mycobacteriales</taxon>
        <taxon>Dietziaceae</taxon>
        <taxon>Dietzia</taxon>
    </lineage>
</organism>
<dbReference type="PIRSF" id="PIRSF029171">
    <property type="entry name" value="Esterase_LipA"/>
    <property type="match status" value="1"/>
</dbReference>